<dbReference type="RefSeq" id="WP_238291402.1">
    <property type="nucleotide sequence ID" value="NZ_BPQS01000037.1"/>
</dbReference>
<gene>
    <name evidence="1" type="ORF">QWZ18_29165</name>
</gene>
<evidence type="ECO:0000313" key="1">
    <source>
        <dbReference type="EMBL" id="MDN3574655.1"/>
    </source>
</evidence>
<reference evidence="2" key="1">
    <citation type="journal article" date="2019" name="Int. J. Syst. Evol. Microbiol.">
        <title>The Global Catalogue of Microorganisms (GCM) 10K type strain sequencing project: providing services to taxonomists for standard genome sequencing and annotation.</title>
        <authorList>
            <consortium name="The Broad Institute Genomics Platform"/>
            <consortium name="The Broad Institute Genome Sequencing Center for Infectious Disease"/>
            <person name="Wu L."/>
            <person name="Ma J."/>
        </authorList>
    </citation>
    <scope>NUCLEOTIDE SEQUENCE [LARGE SCALE GENOMIC DNA]</scope>
    <source>
        <strain evidence="2">CECT 7806</strain>
    </source>
</reference>
<comment type="caution">
    <text evidence="1">The sequence shown here is derived from an EMBL/GenBank/DDBJ whole genome shotgun (WGS) entry which is preliminary data.</text>
</comment>
<proteinExistence type="predicted"/>
<sequence>MILVFDAATLALLGAVFAPQEAAMPRAAARAEPVPLITPRDVALRLYDQGYVALTLPRREEDLAVAIMKAFEGTGTRFGDLPARRADFAAVRQHLELITREAEQVGRSLECPRYAPAFMKKAD</sequence>
<dbReference type="Proteomes" id="UP001244297">
    <property type="component" value="Unassembled WGS sequence"/>
</dbReference>
<protein>
    <submittedName>
        <fullName evidence="1">Uncharacterized protein</fullName>
    </submittedName>
</protein>
<dbReference type="EMBL" id="JAUFPT010000111">
    <property type="protein sequence ID" value="MDN3574655.1"/>
    <property type="molecule type" value="Genomic_DNA"/>
</dbReference>
<organism evidence="1 2">
    <name type="scientific">Methylobacterium longum</name>
    <dbReference type="NCBI Taxonomy" id="767694"/>
    <lineage>
        <taxon>Bacteria</taxon>
        <taxon>Pseudomonadati</taxon>
        <taxon>Pseudomonadota</taxon>
        <taxon>Alphaproteobacteria</taxon>
        <taxon>Hyphomicrobiales</taxon>
        <taxon>Methylobacteriaceae</taxon>
        <taxon>Methylobacterium</taxon>
    </lineage>
</organism>
<evidence type="ECO:0000313" key="2">
    <source>
        <dbReference type="Proteomes" id="UP001244297"/>
    </source>
</evidence>
<name>A0ABT8AYY5_9HYPH</name>
<accession>A0ABT8AYY5</accession>
<keyword evidence="2" id="KW-1185">Reference proteome</keyword>